<keyword evidence="3" id="KW-1185">Reference proteome</keyword>
<dbReference type="EMBL" id="QFLI01000004">
    <property type="protein sequence ID" value="PXY01220.1"/>
    <property type="molecule type" value="Genomic_DNA"/>
</dbReference>
<gene>
    <name evidence="2" type="ORF">DF185_11280</name>
</gene>
<proteinExistence type="predicted"/>
<dbReference type="Proteomes" id="UP000248079">
    <property type="component" value="Unassembled WGS sequence"/>
</dbReference>
<evidence type="ECO:0008006" key="4">
    <source>
        <dbReference type="Google" id="ProtNLM"/>
    </source>
</evidence>
<name>A0A2V4A1P6_9BACT</name>
<dbReference type="AlphaFoldDB" id="A0A2V4A1P6"/>
<dbReference type="PROSITE" id="PS51257">
    <property type="entry name" value="PROKAR_LIPOPROTEIN"/>
    <property type="match status" value="1"/>
</dbReference>
<sequence>MKFMKQFISMVVLGAVLLATACISCSSDDDDIKTNTVEEGNDINFKIVANNDKGFSGLNRKVEVFGIPIYAVPNVKDSKLLHAANVMAQYLDNDEDGKVDNQQVLDKMKENKAFLFMWASESDMETVKMPEDAAGQDLGNDETNPDFVKNGRKGEFDASLEEVWHLINFAGHCKVYPEVFGLEEGTALAEAMDVARGGKFLEIPQSYPEGAWYTYDDKTCSYADCQTVEYFYWAMSSILGAQENRSAEIGHEWKLHTKKLVEEKDPDIYSLLTDPKYKFPTVLPDGSYRN</sequence>
<feature type="signal peptide" evidence="1">
    <location>
        <begin position="1"/>
        <end position="21"/>
    </location>
</feature>
<evidence type="ECO:0000313" key="2">
    <source>
        <dbReference type="EMBL" id="PXY01220.1"/>
    </source>
</evidence>
<comment type="caution">
    <text evidence="2">The sequence shown here is derived from an EMBL/GenBank/DDBJ whole genome shotgun (WGS) entry which is preliminary data.</text>
</comment>
<organism evidence="2 3">
    <name type="scientific">Marinifilum breve</name>
    <dbReference type="NCBI Taxonomy" id="2184082"/>
    <lineage>
        <taxon>Bacteria</taxon>
        <taxon>Pseudomonadati</taxon>
        <taxon>Bacteroidota</taxon>
        <taxon>Bacteroidia</taxon>
        <taxon>Marinilabiliales</taxon>
        <taxon>Marinifilaceae</taxon>
    </lineage>
</organism>
<reference evidence="2 3" key="1">
    <citation type="submission" date="2018-05" db="EMBL/GenBank/DDBJ databases">
        <title>Marinifilum breve JC075T sp. nov., a marine bacterium isolated from Yongle Blue Hole in the South China Sea.</title>
        <authorList>
            <person name="Fu T."/>
        </authorList>
    </citation>
    <scope>NUCLEOTIDE SEQUENCE [LARGE SCALE GENOMIC DNA]</scope>
    <source>
        <strain evidence="2 3">JC075</strain>
    </source>
</reference>
<accession>A0A2V4A1P6</accession>
<evidence type="ECO:0000256" key="1">
    <source>
        <dbReference type="SAM" id="SignalP"/>
    </source>
</evidence>
<protein>
    <recommendedName>
        <fullName evidence="4">EF-hand domain-containing protein</fullName>
    </recommendedName>
</protein>
<feature type="chain" id="PRO_5015922660" description="EF-hand domain-containing protein" evidence="1">
    <location>
        <begin position="22"/>
        <end position="290"/>
    </location>
</feature>
<evidence type="ECO:0000313" key="3">
    <source>
        <dbReference type="Proteomes" id="UP000248079"/>
    </source>
</evidence>
<keyword evidence="1" id="KW-0732">Signal</keyword>